<evidence type="ECO:0000256" key="6">
    <source>
        <dbReference type="ARBA" id="ARBA00023085"/>
    </source>
</evidence>
<dbReference type="Gene3D" id="1.20.140.40">
    <property type="entry name" value="Invertase/pectin methylesterase inhibitor family protein"/>
    <property type="match status" value="2"/>
</dbReference>
<dbReference type="InterPro" id="IPR018040">
    <property type="entry name" value="Pectinesterase_Tyr_AS"/>
</dbReference>
<dbReference type="NCBIfam" id="TIGR01614">
    <property type="entry name" value="PME_inhib"/>
    <property type="match status" value="1"/>
</dbReference>
<comment type="function">
    <text evidence="10">Acts in the modification of cell walls via demethylesterification of cell wall pectin.</text>
</comment>
<keyword evidence="7" id="KW-1015">Disulfide bond</keyword>
<gene>
    <name evidence="14" type="ORF">Cgig2_019077</name>
</gene>
<evidence type="ECO:0000256" key="9">
    <source>
        <dbReference type="ARBA" id="ARBA00047928"/>
    </source>
</evidence>
<evidence type="ECO:0000313" key="15">
    <source>
        <dbReference type="Proteomes" id="UP001153076"/>
    </source>
</evidence>
<evidence type="ECO:0000313" key="14">
    <source>
        <dbReference type="EMBL" id="KAJ8441690.1"/>
    </source>
</evidence>
<evidence type="ECO:0000256" key="3">
    <source>
        <dbReference type="ARBA" id="ARBA00007786"/>
    </source>
</evidence>
<evidence type="ECO:0000259" key="13">
    <source>
        <dbReference type="SMART" id="SM00856"/>
    </source>
</evidence>
<dbReference type="GO" id="GO:0030599">
    <property type="term" value="F:pectinesterase activity"/>
    <property type="evidence" value="ECO:0007669"/>
    <property type="project" value="UniProtKB-EC"/>
</dbReference>
<dbReference type="InterPro" id="IPR012334">
    <property type="entry name" value="Pectin_lyas_fold"/>
</dbReference>
<dbReference type="PANTHER" id="PTHR31707">
    <property type="entry name" value="PECTINESTERASE"/>
    <property type="match status" value="1"/>
</dbReference>
<sequence length="1078" mass="118520">MAMHREVLLLVLAVVVCEAVVSVGADDSSSMVETICNQTRYKDICVKSLGSAVGNSSDPKEIVRMSFKVAKDQISKALEESKTIQAAKKQPKTAAALETCRQVMEYAVNDLERTINSTAEFKLDKLDVLVEDLRIWISGSITYQDACFEAFNNINTEPAKKIRQFFNSSRELSSNALTVVTEFKEFLKNFDIQDLGDLSSLLGRRLLDEKKHGWIAGEPPAWVDNPKRKVMNVPLDQIKPDVVVAQDGSGQHKTLGEALKQAPKNSMEPFIIHIKAGTYKEVNLVPKDTWNVILVGDGPDKTILTGDRSFKRGFTTFNTATLGVDGDGFMARDIKFENTAGPEGHQAVALRVASDFAVFHNCRFDGAQDTLYSMKGRQFYRDCTITGTVDFIFGNAQAVYQNCQIMIAKPSLHQDIEVTAQGRTEPNGPGVFVIQGCRIIATDAYKTFKNSPGKSAYLGRPWKEYSRTIIMNSFLDGAINPEGWHPWPGSNANTTAYYAEYENQGPGADTSKRVTWPAIKKLSPQDAESFTPAKLFVDPNVWISNTGVPFEAGKFSNRNILWLVLAVVACEAVVSLGEGSSMVDTICGFTMYKDVCLKSLGPEAGNLSDPKDILRMSFKAAKDQISKGLEDTEAGKKIREFFSVSRELSSNALSMVSDLKDFLKDYGSYLGDLTSLLGARRLLEKKSGGWVAGEAPAWADNPKRKVMNVPLNQIKPDLVVAQDGSGQHKTLGEALKHAPKKSMEPFIIRIKAGIYKEVNVIPKDTWNVILVGDGPEKTILTGDKCFKNGVKTFNTATLGVDGDGFMARDIKFENSAGPEGHQAVALRMASDFAVFHNCRFDGAQDTLYAMKGRQFYRDCTITGTVDFIFGDAQAVYQNCQIMIAKPSLHQDCEVTAQGRTEPNGPGGFVIQGGRIVATDAYKTFKNSPGKSAYLGRPWKEYSRTIIMNSFIDGAISPEGWHAWPGSNADKTAYYAEFENKGPGANTAKRVTWPAIKKLSPQEAESFTPAKLFANPNSWIPNTGVPFEAGKFSDLCLKSLGPEAGNLSDPRDILRMSFKAAKDQISKGLEEFDYRIQIG</sequence>
<dbReference type="Pfam" id="PF04043">
    <property type="entry name" value="PMEI"/>
    <property type="match status" value="1"/>
</dbReference>
<keyword evidence="15" id="KW-1185">Reference proteome</keyword>
<dbReference type="FunFam" id="2.160.20.10:FF:000001">
    <property type="entry name" value="Pectinesterase"/>
    <property type="match status" value="2"/>
</dbReference>
<dbReference type="Gene3D" id="2.160.20.10">
    <property type="entry name" value="Single-stranded right-handed beta-helix, Pectin lyase-like"/>
    <property type="match status" value="2"/>
</dbReference>
<dbReference type="InterPro" id="IPR035513">
    <property type="entry name" value="Invertase/methylesterase_inhib"/>
</dbReference>
<dbReference type="Proteomes" id="UP001153076">
    <property type="component" value="Unassembled WGS sequence"/>
</dbReference>
<dbReference type="GO" id="GO:0004857">
    <property type="term" value="F:enzyme inhibitor activity"/>
    <property type="evidence" value="ECO:0007669"/>
    <property type="project" value="InterPro"/>
</dbReference>
<evidence type="ECO:0000256" key="1">
    <source>
        <dbReference type="ARBA" id="ARBA00005184"/>
    </source>
</evidence>
<dbReference type="GO" id="GO:0042545">
    <property type="term" value="P:cell wall modification"/>
    <property type="evidence" value="ECO:0007669"/>
    <property type="project" value="InterPro"/>
</dbReference>
<feature type="domain" description="Pectinesterase inhibitor" evidence="13">
    <location>
        <begin position="27"/>
        <end position="179"/>
    </location>
</feature>
<comment type="caution">
    <text evidence="14">The sequence shown here is derived from an EMBL/GenBank/DDBJ whole genome shotgun (WGS) entry which is preliminary data.</text>
</comment>
<evidence type="ECO:0000256" key="10">
    <source>
        <dbReference type="ARBA" id="ARBA00057335"/>
    </source>
</evidence>
<keyword evidence="12" id="KW-0732">Signal</keyword>
<dbReference type="Pfam" id="PF01095">
    <property type="entry name" value="Pectinesterase"/>
    <property type="match status" value="2"/>
</dbReference>
<keyword evidence="5" id="KW-0378">Hydrolase</keyword>
<dbReference type="InterPro" id="IPR000070">
    <property type="entry name" value="Pectinesterase_cat"/>
</dbReference>
<dbReference type="EC" id="3.1.1.11" evidence="4"/>
<dbReference type="SUPFAM" id="SSF101148">
    <property type="entry name" value="Plant invertase/pectin methylesterase inhibitor"/>
    <property type="match status" value="2"/>
</dbReference>
<reference evidence="14" key="1">
    <citation type="submission" date="2022-04" db="EMBL/GenBank/DDBJ databases">
        <title>Carnegiea gigantea Genome sequencing and assembly v2.</title>
        <authorList>
            <person name="Copetti D."/>
            <person name="Sanderson M.J."/>
            <person name="Burquez A."/>
            <person name="Wojciechowski M.F."/>
        </authorList>
    </citation>
    <scope>NUCLEOTIDE SEQUENCE</scope>
    <source>
        <strain evidence="14">SGP5-SGP5p</strain>
        <tissue evidence="14">Aerial part</tissue>
    </source>
</reference>
<dbReference type="OrthoDB" id="2019149at2759"/>
<evidence type="ECO:0000256" key="2">
    <source>
        <dbReference type="ARBA" id="ARBA00006027"/>
    </source>
</evidence>
<dbReference type="PROSITE" id="PS00800">
    <property type="entry name" value="PECTINESTERASE_1"/>
    <property type="match status" value="2"/>
</dbReference>
<dbReference type="InterPro" id="IPR033131">
    <property type="entry name" value="Pectinesterase_Asp_AS"/>
</dbReference>
<evidence type="ECO:0000256" key="7">
    <source>
        <dbReference type="ARBA" id="ARBA00023157"/>
    </source>
</evidence>
<dbReference type="PROSITE" id="PS00503">
    <property type="entry name" value="PECTINESTERASE_2"/>
    <property type="match status" value="2"/>
</dbReference>
<dbReference type="SUPFAM" id="SSF51126">
    <property type="entry name" value="Pectin lyase-like"/>
    <property type="match status" value="2"/>
</dbReference>
<accession>A0A9Q1QIP3</accession>
<evidence type="ECO:0000256" key="8">
    <source>
        <dbReference type="ARBA" id="ARBA00023180"/>
    </source>
</evidence>
<evidence type="ECO:0000256" key="4">
    <source>
        <dbReference type="ARBA" id="ARBA00013229"/>
    </source>
</evidence>
<feature type="active site" evidence="11">
    <location>
        <position position="866"/>
    </location>
</feature>
<keyword evidence="8" id="KW-0325">Glycoprotein</keyword>
<dbReference type="InterPro" id="IPR006501">
    <property type="entry name" value="Pectinesterase_inhib_dom"/>
</dbReference>
<evidence type="ECO:0000256" key="11">
    <source>
        <dbReference type="PROSITE-ProRule" id="PRU10040"/>
    </source>
</evidence>
<dbReference type="InterPro" id="IPR011050">
    <property type="entry name" value="Pectin_lyase_fold/virulence"/>
</dbReference>
<comment type="similarity">
    <text evidence="3">In the C-terminal section; belongs to the pectinesterase family.</text>
</comment>
<feature type="active site" evidence="11">
    <location>
        <position position="390"/>
    </location>
</feature>
<name>A0A9Q1QIP3_9CARY</name>
<dbReference type="EMBL" id="JAKOGI010000156">
    <property type="protein sequence ID" value="KAJ8441690.1"/>
    <property type="molecule type" value="Genomic_DNA"/>
</dbReference>
<dbReference type="FunFam" id="1.20.140.40:FF:000001">
    <property type="entry name" value="Pectinesterase"/>
    <property type="match status" value="1"/>
</dbReference>
<organism evidence="14 15">
    <name type="scientific">Carnegiea gigantea</name>
    <dbReference type="NCBI Taxonomy" id="171969"/>
    <lineage>
        <taxon>Eukaryota</taxon>
        <taxon>Viridiplantae</taxon>
        <taxon>Streptophyta</taxon>
        <taxon>Embryophyta</taxon>
        <taxon>Tracheophyta</taxon>
        <taxon>Spermatophyta</taxon>
        <taxon>Magnoliopsida</taxon>
        <taxon>eudicotyledons</taxon>
        <taxon>Gunneridae</taxon>
        <taxon>Pentapetalae</taxon>
        <taxon>Caryophyllales</taxon>
        <taxon>Cactineae</taxon>
        <taxon>Cactaceae</taxon>
        <taxon>Cactoideae</taxon>
        <taxon>Echinocereeae</taxon>
        <taxon>Carnegiea</taxon>
    </lineage>
</organism>
<comment type="pathway">
    <text evidence="1">Glycan metabolism; pectin degradation; 2-dehydro-3-deoxy-D-gluconate from pectin: step 1/5.</text>
</comment>
<protein>
    <recommendedName>
        <fullName evidence="4">pectinesterase</fullName>
        <ecNumber evidence="4">3.1.1.11</ecNumber>
    </recommendedName>
</protein>
<evidence type="ECO:0000256" key="5">
    <source>
        <dbReference type="ARBA" id="ARBA00022801"/>
    </source>
</evidence>
<feature type="chain" id="PRO_5040445723" description="pectinesterase" evidence="12">
    <location>
        <begin position="20"/>
        <end position="1078"/>
    </location>
</feature>
<feature type="signal peptide" evidence="12">
    <location>
        <begin position="1"/>
        <end position="19"/>
    </location>
</feature>
<dbReference type="AlphaFoldDB" id="A0A9Q1QIP3"/>
<comment type="catalytic activity">
    <reaction evidence="9">
        <text>[(1-&gt;4)-alpha-D-galacturonosyl methyl ester](n) + n H2O = [(1-&gt;4)-alpha-D-galacturonosyl](n) + n methanol + n H(+)</text>
        <dbReference type="Rhea" id="RHEA:22380"/>
        <dbReference type="Rhea" id="RHEA-COMP:14570"/>
        <dbReference type="Rhea" id="RHEA-COMP:14573"/>
        <dbReference type="ChEBI" id="CHEBI:15377"/>
        <dbReference type="ChEBI" id="CHEBI:15378"/>
        <dbReference type="ChEBI" id="CHEBI:17790"/>
        <dbReference type="ChEBI" id="CHEBI:140522"/>
        <dbReference type="ChEBI" id="CHEBI:140523"/>
        <dbReference type="EC" id="3.1.1.11"/>
    </reaction>
</comment>
<keyword evidence="6" id="KW-0063">Aspartyl esterase</keyword>
<proteinExistence type="inferred from homology"/>
<comment type="similarity">
    <text evidence="2">In the N-terminal section; belongs to the PMEI family.</text>
</comment>
<dbReference type="SMART" id="SM00856">
    <property type="entry name" value="PMEI"/>
    <property type="match status" value="1"/>
</dbReference>
<dbReference type="CDD" id="cd15798">
    <property type="entry name" value="PMEI-like_3"/>
    <property type="match status" value="1"/>
</dbReference>
<evidence type="ECO:0000256" key="12">
    <source>
        <dbReference type="SAM" id="SignalP"/>
    </source>
</evidence>